<gene>
    <name evidence="1" type="ORF">HCCG_01157</name>
</gene>
<dbReference type="Proteomes" id="UP000005755">
    <property type="component" value="Unassembled WGS sequence"/>
</dbReference>
<proteinExistence type="predicted"/>
<accession>A0ABN0BBS6</accession>
<keyword evidence="2" id="KW-1185">Reference proteome</keyword>
<name>A0ABN0BBS6_9HELI</name>
<sequence>MSNCIVFWGYSVLSDKSAICKCGFVALQLHLHSLTSELTPSKLLASASQSHDLLKKPVTTLPFTASLIFSSQSLECQDSKKVESSNTDSKFCHTEPLGEVSKILQSKRDFSPFSKTHTSETLAHTCKYDKNLDSYPNGRVQGIGVQKAEKLKSTANIDSIYNTSQITQNLDSINFAPLHPAPTQLAGNLKSKNTQSTQNLKMLHNLCSQRFTKADFKDYATLHKHLTTLRKYLGVILSVFKAKAKGVT</sequence>
<dbReference type="RefSeq" id="WP_002956471.1">
    <property type="nucleotide sequence ID" value="NC_020555.1"/>
</dbReference>
<organism evidence="1 2">
    <name type="scientific">Helicobacter cinaedi CCUG 18818 = ATCC BAA-847</name>
    <dbReference type="NCBI Taxonomy" id="537971"/>
    <lineage>
        <taxon>Bacteria</taxon>
        <taxon>Pseudomonadati</taxon>
        <taxon>Campylobacterota</taxon>
        <taxon>Epsilonproteobacteria</taxon>
        <taxon>Campylobacterales</taxon>
        <taxon>Helicobacteraceae</taxon>
        <taxon>Helicobacter</taxon>
    </lineage>
</organism>
<dbReference type="EMBL" id="DS990392">
    <property type="protein sequence ID" value="EFR46610.1"/>
    <property type="molecule type" value="Genomic_DNA"/>
</dbReference>
<evidence type="ECO:0000313" key="1">
    <source>
        <dbReference type="EMBL" id="EFR46610.1"/>
    </source>
</evidence>
<reference evidence="2" key="1">
    <citation type="journal article" date="2014" name="Genome Announc.">
        <title>Draft genome sequences of six enterohepatic helicobacter species isolated from humans and one from rhesus macaques.</title>
        <authorList>
            <person name="Shen Z."/>
            <person name="Sheh A."/>
            <person name="Young S.K."/>
            <person name="Abouelliel A."/>
            <person name="Ward D.V."/>
            <person name="Earl A.M."/>
            <person name="Fox J.G."/>
        </authorList>
    </citation>
    <scope>NUCLEOTIDE SEQUENCE [LARGE SCALE GENOMIC DNA]</scope>
    <source>
        <strain evidence="2">CCUG 18818</strain>
    </source>
</reference>
<protein>
    <submittedName>
        <fullName evidence="1">Uncharacterized protein</fullName>
    </submittedName>
</protein>
<evidence type="ECO:0000313" key="2">
    <source>
        <dbReference type="Proteomes" id="UP000005755"/>
    </source>
</evidence>